<dbReference type="Gene3D" id="3.30.1330.40">
    <property type="entry name" value="RutC-like"/>
    <property type="match status" value="1"/>
</dbReference>
<dbReference type="InterPro" id="IPR035959">
    <property type="entry name" value="RutC-like_sf"/>
</dbReference>
<dbReference type="AlphaFoldDB" id="A0AAW7MHN9"/>
<dbReference type="Proteomes" id="UP001172791">
    <property type="component" value="Unassembled WGS sequence"/>
</dbReference>
<dbReference type="GO" id="GO:0019239">
    <property type="term" value="F:deaminase activity"/>
    <property type="evidence" value="ECO:0007669"/>
    <property type="project" value="TreeGrafter"/>
</dbReference>
<sequence>MSRQQTHQMLSFGVNMFEAIDIGLPKSLNMVVTPAVRVADVLHTVQVPSDMTTGKIVEGSMAVQARQTFGNLRTTCERAGCTLADVFQIIIYITDRDDFAEMDAAYREFFTEAPYPNRATVVVQSLIGPMGIEVVAQAALR</sequence>
<protein>
    <recommendedName>
        <fullName evidence="5">2-iminobutanoate/2-iminopropanoate deaminase</fullName>
    </recommendedName>
</protein>
<dbReference type="Pfam" id="PF01042">
    <property type="entry name" value="Ribonuc_L-PSP"/>
    <property type="match status" value="1"/>
</dbReference>
<proteinExistence type="predicted"/>
<evidence type="ECO:0000313" key="2">
    <source>
        <dbReference type="EMBL" id="MDN4576875.1"/>
    </source>
</evidence>
<evidence type="ECO:0000313" key="4">
    <source>
        <dbReference type="Proteomes" id="UP001172791"/>
    </source>
</evidence>
<dbReference type="EMBL" id="QAIC01000027">
    <property type="protein sequence ID" value="MDN4572268.1"/>
    <property type="molecule type" value="Genomic_DNA"/>
</dbReference>
<dbReference type="CDD" id="cd00448">
    <property type="entry name" value="YjgF_YER057c_UK114_family"/>
    <property type="match status" value="1"/>
</dbReference>
<dbReference type="SUPFAM" id="SSF55298">
    <property type="entry name" value="YjgF-like"/>
    <property type="match status" value="1"/>
</dbReference>
<dbReference type="PANTHER" id="PTHR11803">
    <property type="entry name" value="2-IMINOBUTANOATE/2-IMINOPROPANOATE DEAMINASE RIDA"/>
    <property type="match status" value="1"/>
</dbReference>
<evidence type="ECO:0008006" key="5">
    <source>
        <dbReference type="Google" id="ProtNLM"/>
    </source>
</evidence>
<keyword evidence="3" id="KW-1185">Reference proteome</keyword>
<dbReference type="PANTHER" id="PTHR11803:SF39">
    <property type="entry name" value="2-IMINOBUTANOATE_2-IMINOPROPANOATE DEAMINASE"/>
    <property type="match status" value="1"/>
</dbReference>
<dbReference type="InterPro" id="IPR006175">
    <property type="entry name" value="YjgF/YER057c/UK114"/>
</dbReference>
<dbReference type="EMBL" id="QAID01000027">
    <property type="protein sequence ID" value="MDN4576875.1"/>
    <property type="molecule type" value="Genomic_DNA"/>
</dbReference>
<evidence type="ECO:0000313" key="3">
    <source>
        <dbReference type="Proteomes" id="UP001172788"/>
    </source>
</evidence>
<dbReference type="Proteomes" id="UP001172788">
    <property type="component" value="Unassembled WGS sequence"/>
</dbReference>
<reference evidence="1" key="1">
    <citation type="submission" date="2018-04" db="EMBL/GenBank/DDBJ databases">
        <authorList>
            <person name="Jy Z."/>
        </authorList>
    </citation>
    <scope>NUCLEOTIDE SEQUENCE</scope>
    <source>
        <strain evidence="2">AS13</strain>
        <strain evidence="1">LA18</strain>
    </source>
</reference>
<evidence type="ECO:0000313" key="1">
    <source>
        <dbReference type="EMBL" id="MDN4572268.1"/>
    </source>
</evidence>
<accession>A0AAW7MHN9</accession>
<name>A0AAW7MHN9_9BURK</name>
<organism evidence="1 4">
    <name type="scientific">Pandoraea cepalis</name>
    <dbReference type="NCBI Taxonomy" id="2508294"/>
    <lineage>
        <taxon>Bacteria</taxon>
        <taxon>Pseudomonadati</taxon>
        <taxon>Pseudomonadota</taxon>
        <taxon>Betaproteobacteria</taxon>
        <taxon>Burkholderiales</taxon>
        <taxon>Burkholderiaceae</taxon>
        <taxon>Pandoraea</taxon>
    </lineage>
</organism>
<comment type="caution">
    <text evidence="1">The sequence shown here is derived from an EMBL/GenBank/DDBJ whole genome shotgun (WGS) entry which is preliminary data.</text>
</comment>
<dbReference type="GO" id="GO:0005829">
    <property type="term" value="C:cytosol"/>
    <property type="evidence" value="ECO:0007669"/>
    <property type="project" value="TreeGrafter"/>
</dbReference>
<gene>
    <name evidence="1" type="ORF">DBA34_03155</name>
    <name evidence="2" type="ORF">DBB29_01890</name>
</gene>